<dbReference type="GO" id="GO:0016747">
    <property type="term" value="F:acyltransferase activity, transferring groups other than amino-acyl groups"/>
    <property type="evidence" value="ECO:0007669"/>
    <property type="project" value="InterPro"/>
</dbReference>
<dbReference type="PANTHER" id="PTHR42791">
    <property type="entry name" value="GNAT FAMILY ACETYLTRANSFERASE"/>
    <property type="match status" value="1"/>
</dbReference>
<evidence type="ECO:0000313" key="4">
    <source>
        <dbReference type="Proteomes" id="UP000800035"/>
    </source>
</evidence>
<sequence>MSTIFRDPHTSQPYSVQFSDPDPHRPRALHKNCTLAPPPHARSPPTKNCYTFSPRGVPSTGTPSTSPSPSPSPNTSVDAADYFDSNNSDYSTPQTSPATSRNLQTSPDTPEKKPHSTSPPSPTIQLQPFTSPDAPALASLFDRCFATDELRLAQHLPQNISPKDPFEERRWRIGRFNKALQVTGNRLVKAVDTSIKGGGKIVGAAGFFGPGGYQWGVDPPGGRSVQVDLSETLPRHWNSNVKARTDKVFEEMRESVLHGDYGVWELAQIFVDPDYQRQGIGNTLMQWGLRQADRDGYPMYVESTGSAKAFYERLGFVTRAEACFEGVVGADGEVYRMYFMVREGGAWGE</sequence>
<organism evidence="3 4">
    <name type="scientific">Byssothecium circinans</name>
    <dbReference type="NCBI Taxonomy" id="147558"/>
    <lineage>
        <taxon>Eukaryota</taxon>
        <taxon>Fungi</taxon>
        <taxon>Dikarya</taxon>
        <taxon>Ascomycota</taxon>
        <taxon>Pezizomycotina</taxon>
        <taxon>Dothideomycetes</taxon>
        <taxon>Pleosporomycetidae</taxon>
        <taxon>Pleosporales</taxon>
        <taxon>Massarineae</taxon>
        <taxon>Massarinaceae</taxon>
        <taxon>Byssothecium</taxon>
    </lineage>
</organism>
<accession>A0A6A5TQA7</accession>
<dbReference type="CDD" id="cd04301">
    <property type="entry name" value="NAT_SF"/>
    <property type="match status" value="1"/>
</dbReference>
<feature type="compositionally biased region" description="Low complexity" evidence="1">
    <location>
        <begin position="53"/>
        <end position="65"/>
    </location>
</feature>
<dbReference type="InterPro" id="IPR016181">
    <property type="entry name" value="Acyl_CoA_acyltransferase"/>
</dbReference>
<dbReference type="AlphaFoldDB" id="A0A6A5TQA7"/>
<dbReference type="InterPro" id="IPR000182">
    <property type="entry name" value="GNAT_dom"/>
</dbReference>
<evidence type="ECO:0000313" key="3">
    <source>
        <dbReference type="EMBL" id="KAF1953832.1"/>
    </source>
</evidence>
<protein>
    <submittedName>
        <fullName evidence="3">Acyl-CoA N-acyltransferase</fullName>
    </submittedName>
</protein>
<dbReference type="PANTHER" id="PTHR42791:SF2">
    <property type="entry name" value="N-ACETYLTRANSFERASE DOMAIN-CONTAINING PROTEIN"/>
    <property type="match status" value="1"/>
</dbReference>
<dbReference type="SUPFAM" id="SSF55729">
    <property type="entry name" value="Acyl-CoA N-acyltransferases (Nat)"/>
    <property type="match status" value="1"/>
</dbReference>
<feature type="region of interest" description="Disordered" evidence="1">
    <location>
        <begin position="1"/>
        <end position="132"/>
    </location>
</feature>
<dbReference type="OrthoDB" id="2832510at2759"/>
<keyword evidence="3" id="KW-0012">Acyltransferase</keyword>
<gene>
    <name evidence="3" type="ORF">CC80DRAFT_595402</name>
</gene>
<proteinExistence type="predicted"/>
<dbReference type="EMBL" id="ML977001">
    <property type="protein sequence ID" value="KAF1953832.1"/>
    <property type="molecule type" value="Genomic_DNA"/>
</dbReference>
<dbReference type="PROSITE" id="PS51186">
    <property type="entry name" value="GNAT"/>
    <property type="match status" value="1"/>
</dbReference>
<evidence type="ECO:0000256" key="1">
    <source>
        <dbReference type="SAM" id="MobiDB-lite"/>
    </source>
</evidence>
<reference evidence="3" key="1">
    <citation type="journal article" date="2020" name="Stud. Mycol.">
        <title>101 Dothideomycetes genomes: a test case for predicting lifestyles and emergence of pathogens.</title>
        <authorList>
            <person name="Haridas S."/>
            <person name="Albert R."/>
            <person name="Binder M."/>
            <person name="Bloem J."/>
            <person name="Labutti K."/>
            <person name="Salamov A."/>
            <person name="Andreopoulos B."/>
            <person name="Baker S."/>
            <person name="Barry K."/>
            <person name="Bills G."/>
            <person name="Bluhm B."/>
            <person name="Cannon C."/>
            <person name="Castanera R."/>
            <person name="Culley D."/>
            <person name="Daum C."/>
            <person name="Ezra D."/>
            <person name="Gonzalez J."/>
            <person name="Henrissat B."/>
            <person name="Kuo A."/>
            <person name="Liang C."/>
            <person name="Lipzen A."/>
            <person name="Lutzoni F."/>
            <person name="Magnuson J."/>
            <person name="Mondo S."/>
            <person name="Nolan M."/>
            <person name="Ohm R."/>
            <person name="Pangilinan J."/>
            <person name="Park H.-J."/>
            <person name="Ramirez L."/>
            <person name="Alfaro M."/>
            <person name="Sun H."/>
            <person name="Tritt A."/>
            <person name="Yoshinaga Y."/>
            <person name="Zwiers L.-H."/>
            <person name="Turgeon B."/>
            <person name="Goodwin S."/>
            <person name="Spatafora J."/>
            <person name="Crous P."/>
            <person name="Grigoriev I."/>
        </authorList>
    </citation>
    <scope>NUCLEOTIDE SEQUENCE</scope>
    <source>
        <strain evidence="3">CBS 675.92</strain>
    </source>
</reference>
<evidence type="ECO:0000259" key="2">
    <source>
        <dbReference type="PROSITE" id="PS51186"/>
    </source>
</evidence>
<keyword evidence="3" id="KW-0808">Transferase</keyword>
<dbReference type="Proteomes" id="UP000800035">
    <property type="component" value="Unassembled WGS sequence"/>
</dbReference>
<feature type="domain" description="N-acetyltransferase" evidence="2">
    <location>
        <begin position="257"/>
        <end position="342"/>
    </location>
</feature>
<feature type="compositionally biased region" description="Polar residues" evidence="1">
    <location>
        <begin position="84"/>
        <end position="108"/>
    </location>
</feature>
<dbReference type="InterPro" id="IPR052523">
    <property type="entry name" value="Trichothecene_AcTrans"/>
</dbReference>
<dbReference type="Gene3D" id="3.40.630.30">
    <property type="match status" value="1"/>
</dbReference>
<name>A0A6A5TQA7_9PLEO</name>
<keyword evidence="4" id="KW-1185">Reference proteome</keyword>
<dbReference type="Pfam" id="PF13508">
    <property type="entry name" value="Acetyltransf_7"/>
    <property type="match status" value="1"/>
</dbReference>